<reference evidence="23 24" key="1">
    <citation type="journal article" date="2016" name="Viruses">
        <title>Genomic Characterization of the Genus Nairovirus (Family Bunyaviridae).</title>
        <authorList>
            <person name="Kuhn J.H."/>
            <person name="Wiley M.R."/>
            <person name="Rodriguez S.E."/>
            <person name="Bao Y."/>
            <person name="Prieto K."/>
            <person name="Travassos da Rosa A.P."/>
            <person name="Guzman H."/>
            <person name="Savji N."/>
            <person name="Ladner J.T."/>
            <person name="Tesh R.B."/>
            <person name="Wada J."/>
            <person name="Jahrling P.B."/>
            <person name="Bente D.A."/>
            <person name="Palacios G."/>
        </authorList>
    </citation>
    <scope>NUCLEOTIDE SEQUENCE [LARGE SCALE GENOMIC DNA]</scope>
    <source>
        <strain evidence="23 24">RML 86</strain>
    </source>
</reference>
<evidence type="ECO:0000256" key="11">
    <source>
        <dbReference type="ARBA" id="ARBA00022870"/>
    </source>
</evidence>
<dbReference type="Pfam" id="PF20726">
    <property type="entry name" value="Nairovirus_Gn"/>
    <property type="match status" value="1"/>
</dbReference>
<feature type="compositionally biased region" description="Polar residues" evidence="18">
    <location>
        <begin position="53"/>
        <end position="75"/>
    </location>
</feature>
<dbReference type="GO" id="GO:0046718">
    <property type="term" value="P:symbiont entry into host cell"/>
    <property type="evidence" value="ECO:0007669"/>
    <property type="project" value="UniProtKB-KW"/>
</dbReference>
<dbReference type="Pfam" id="PF01561">
    <property type="entry name" value="Hanta_Gc_N"/>
    <property type="match status" value="1"/>
</dbReference>
<comment type="subcellular location">
    <subcellularLocation>
        <location evidence="1">Host Golgi apparatus membrane</location>
        <topology evidence="1">Single-pass type I membrane protein</topology>
    </subcellularLocation>
    <subcellularLocation>
        <location evidence="3">Host endoplasmic reticulum membrane</location>
        <topology evidence="3">Single-pass type I membrane protein</topology>
    </subcellularLocation>
    <subcellularLocation>
        <location evidence="2">Virion membrane</location>
        <topology evidence="2">Single-pass membrane protein</topology>
    </subcellularLocation>
</comment>
<evidence type="ECO:0000256" key="8">
    <source>
        <dbReference type="ARBA" id="ARBA00022804"/>
    </source>
</evidence>
<evidence type="ECO:0000256" key="18">
    <source>
        <dbReference type="SAM" id="MobiDB-lite"/>
    </source>
</evidence>
<dbReference type="InterPro" id="IPR048801">
    <property type="entry name" value="Gn_nairovirus"/>
</dbReference>
<evidence type="ECO:0000256" key="1">
    <source>
        <dbReference type="ARBA" id="ARBA00004244"/>
    </source>
</evidence>
<keyword evidence="10" id="KW-0946">Virion</keyword>
<evidence type="ECO:0000256" key="10">
    <source>
        <dbReference type="ARBA" id="ARBA00022844"/>
    </source>
</evidence>
<dbReference type="InterPro" id="IPR048791">
    <property type="entry name" value="Gc_C_bunya"/>
</dbReference>
<feature type="transmembrane region" description="Helical" evidence="19">
    <location>
        <begin position="732"/>
        <end position="749"/>
    </location>
</feature>
<evidence type="ECO:0000256" key="5">
    <source>
        <dbReference type="ARBA" id="ARBA00022510"/>
    </source>
</evidence>
<sequence>MRPSGLFLECPMGSSRACLALLLLSNITVTGNSSESSTTSTSTTAPSLSTSTIANPTGNGNSTIKSNETNQAHSPTLNSTSNLTTHEGTTNVNNRTMQTSEQTLSREASNVTHQSQSNIPKSRGLRRKTSLLELAKETVGGAFDRLQVLKSAFNAGYKAKELEITLGDLFSTFIEGGRILLNRSSASKIAAASSPRYEDTDLQFRGSVPSYVEASQLGLFSFYPREDRREIIFNWTGIDSDTLLNPADIEPWEHTRNGSSGDPEKWYCIGRGQRLYNNINKKTISGDSCNMNQETTHVHISNMHYDNIMVATALDSPVLIIHYMTTHHYLSAKNCHMRAINLPCVKNIAGNMTAWWTSLDSWFNPVTTLVIDRTHHDNNECILRFCAMRKAKEIQKGVWDTRRFPVEVSLSNEYPRTTRRLLMVRDNQQVTKLHSKCTSNSTLVPFKSVVSVDDKGPRKGTLITFCNGTRVTSLPLTEFHGCYSVSVRKSYFQCSSLAKHNNCSISKKLTDCDGDKCLEVNLLGMGKVRVVRGLKSHTQICKDKCLIPTFSETSGDLIVYCPGNQQHVLESNLIDISCPFHDWAHGIPLYICRASHKPHLVYTWLIIILLGYPCCYLSLIILRLLLTIACRVLRLFRLKLSRKSKGVCSVCADNFCCPLDSEVHEGACTVQICPYCSTRFTKEQLKTHNRRCVLRAARKADLLTLYTYQVTPWFLSYPLLVLKTSTKLLAKLSWSCLLIVILLFLIAPVKSLGTGTLPKDHWEKTVDLISQCDSYCTETEDMCFCAGNEETLGYIARKPLSLQEVYGKMKKALTLEKTVNLHAPWGLLHIESTYTPSTSIENINLSWDSEEEIGDKVLLSGKSTGILKLVEKTGTSWSLSSSKASESRTLTVSILDFTQQYKTEFIYLTGDRSVSDWSHGACTGNCPPKCGCDSKTCRQMQWLHARNWGCNPTWCWGVKTGCTCCAVDVEQPFDDFMVILMKTEYVGTDIAACVELNSEERECAMVSAGVEFETGPVTVTFSDPNNIVDRLPQQVALIYYKDKKTGRFDIGHPDLVTTANNLCKVQSCSHGGVGDYQMFSVDHLVKEDVVNLHFIKAGKLAKEETDWMSWQGVETSYYCNPGTWPTCTNTGVVKQNKEAFQNLHKIERILSDSFIFQTNRVSTNHSTVTWDVKAKPRSGAGEISVYVNVESLQLHSKKITLNGLRLTVLECSGCFGCTTGVSCRFTVTLKSPESFAVHLVSNSEHVLVARTTAIARHPESPDSKPQTVKLFSPVKVSEICLSVEEWKLCKDCEDERKLSCVKVNLNKPESIMLENRGTIKTSANETCGTGLVSCWAGSIGGFFKNIGGFFGSVFGSWIKGLIFFMLMVAIIALFIFIGPSGLKSLLCCIRRPRYTRLETEETRDSPVLKDISRSVKEGKIKAVMEQLKDKGSFSHLANI</sequence>
<keyword evidence="8" id="KW-1161">Viral attachment to host cell</keyword>
<dbReference type="GO" id="GO:0044167">
    <property type="term" value="C:host cell endoplasmic reticulum membrane"/>
    <property type="evidence" value="ECO:0007669"/>
    <property type="project" value="UniProtKB-SubCell"/>
</dbReference>
<feature type="domain" description="Glycoprotein Gc C-terminal bunyavirales" evidence="21">
    <location>
        <begin position="1171"/>
        <end position="1391"/>
    </location>
</feature>
<evidence type="ECO:0000256" key="15">
    <source>
        <dbReference type="ARBA" id="ARBA00023184"/>
    </source>
</evidence>
<dbReference type="EMBL" id="KU925495">
    <property type="protein sequence ID" value="AMT75432.1"/>
    <property type="molecule type" value="Viral_cRNA"/>
</dbReference>
<evidence type="ECO:0000259" key="22">
    <source>
        <dbReference type="Pfam" id="PF20726"/>
    </source>
</evidence>
<evidence type="ECO:0000256" key="12">
    <source>
        <dbReference type="ARBA" id="ARBA00023136"/>
    </source>
</evidence>
<evidence type="ECO:0000256" key="16">
    <source>
        <dbReference type="ARBA" id="ARBA00023296"/>
    </source>
</evidence>
<dbReference type="Pfam" id="PF20682">
    <property type="entry name" value="Hanta_Gc_C"/>
    <property type="match status" value="1"/>
</dbReference>
<evidence type="ECO:0000256" key="7">
    <source>
        <dbReference type="ARBA" id="ARBA00022595"/>
    </source>
</evidence>
<keyword evidence="16" id="KW-1160">Virus entry into host cell</keyword>
<keyword evidence="13" id="KW-1015">Disulfide bond</keyword>
<dbReference type="Proteomes" id="UP000594156">
    <property type="component" value="Genome"/>
</dbReference>
<evidence type="ECO:0000256" key="13">
    <source>
        <dbReference type="ARBA" id="ARBA00023157"/>
    </source>
</evidence>
<keyword evidence="7" id="KW-1162">Viral penetration into host cytoplasm</keyword>
<evidence type="ECO:0000259" key="20">
    <source>
        <dbReference type="Pfam" id="PF01561"/>
    </source>
</evidence>
<keyword evidence="14" id="KW-0325">Glycoprotein</keyword>
<evidence type="ECO:0000256" key="4">
    <source>
        <dbReference type="ARBA" id="ARBA00022506"/>
    </source>
</evidence>
<evidence type="ECO:0000256" key="3">
    <source>
        <dbReference type="ARBA" id="ARBA00004482"/>
    </source>
</evidence>
<evidence type="ECO:0000313" key="23">
    <source>
        <dbReference type="EMBL" id="AMT75432.1"/>
    </source>
</evidence>
<keyword evidence="12 19" id="KW-0472">Membrane</keyword>
<feature type="compositionally biased region" description="Low complexity" evidence="18">
    <location>
        <begin position="76"/>
        <end position="85"/>
    </location>
</feature>
<evidence type="ECO:0000256" key="9">
    <source>
        <dbReference type="ARBA" id="ARBA00022812"/>
    </source>
</evidence>
<keyword evidence="11" id="KW-1043">Host membrane</keyword>
<evidence type="ECO:0000259" key="21">
    <source>
        <dbReference type="Pfam" id="PF20682"/>
    </source>
</evidence>
<dbReference type="GO" id="GO:0039654">
    <property type="term" value="P:fusion of virus membrane with host endosome membrane"/>
    <property type="evidence" value="ECO:0007669"/>
    <property type="project" value="UniProtKB-KW"/>
</dbReference>
<feature type="domain" description="Structural glycoprotein Gn nairovirus" evidence="22">
    <location>
        <begin position="435"/>
        <end position="751"/>
    </location>
</feature>
<feature type="compositionally biased region" description="Low complexity" evidence="18">
    <location>
        <begin position="30"/>
        <end position="52"/>
    </location>
</feature>
<keyword evidence="9" id="KW-1040">Host Golgi apparatus</keyword>
<feature type="transmembrane region" description="Helical" evidence="19">
    <location>
        <begin position="601"/>
        <end position="633"/>
    </location>
</feature>
<feature type="region of interest" description="Disordered" evidence="18">
    <location>
        <begin position="30"/>
        <end position="124"/>
    </location>
</feature>
<keyword evidence="15" id="KW-1038">Host endoplasmic reticulum</keyword>
<protein>
    <recommendedName>
        <fullName evidence="17">M polyprotein</fullName>
    </recommendedName>
</protein>
<feature type="domain" description="Hantavirus glycoprotein Gc N-terminal" evidence="20">
    <location>
        <begin position="841"/>
        <end position="1163"/>
    </location>
</feature>
<organism evidence="23 24">
    <name type="scientific">Tillamook virus</name>
    <dbReference type="NCBI Taxonomy" id="37297"/>
    <lineage>
        <taxon>Viruses</taxon>
        <taxon>Riboviria</taxon>
        <taxon>Orthornavirae</taxon>
        <taxon>Negarnaviricota</taxon>
        <taxon>Polyploviricotina</taxon>
        <taxon>Bunyaviricetes</taxon>
        <taxon>Hareavirales</taxon>
        <taxon>Nairoviridae</taxon>
        <taxon>Orthonairovirus</taxon>
        <taxon>Orthonairovirus sakhalinense</taxon>
    </lineage>
</organism>
<evidence type="ECO:0000256" key="2">
    <source>
        <dbReference type="ARBA" id="ARBA00004381"/>
    </source>
</evidence>
<proteinExistence type="predicted"/>
<keyword evidence="6" id="KW-0945">Host-virus interaction</keyword>
<keyword evidence="4" id="KW-1168">Fusion of virus membrane with host membrane</keyword>
<evidence type="ECO:0000313" key="24">
    <source>
        <dbReference type="Proteomes" id="UP000594156"/>
    </source>
</evidence>
<dbReference type="GO" id="GO:0055036">
    <property type="term" value="C:virion membrane"/>
    <property type="evidence" value="ECO:0007669"/>
    <property type="project" value="UniProtKB-SubCell"/>
</dbReference>
<dbReference type="Gene3D" id="1.10.8.1320">
    <property type="match status" value="1"/>
</dbReference>
<accession>A0A191KWE1</accession>
<dbReference type="GO" id="GO:0019062">
    <property type="term" value="P:virion attachment to host cell"/>
    <property type="evidence" value="ECO:0007669"/>
    <property type="project" value="UniProtKB-KW"/>
</dbReference>
<evidence type="ECO:0000256" key="17">
    <source>
        <dbReference type="ARBA" id="ARBA00031199"/>
    </source>
</evidence>
<dbReference type="GO" id="GO:0044178">
    <property type="term" value="C:host cell Golgi membrane"/>
    <property type="evidence" value="ECO:0007669"/>
    <property type="project" value="UniProtKB-SubCell"/>
</dbReference>
<feature type="transmembrane region" description="Helical" evidence="19">
    <location>
        <begin position="1361"/>
        <end position="1382"/>
    </location>
</feature>
<keyword evidence="19" id="KW-1133">Transmembrane helix</keyword>
<dbReference type="InterPro" id="IPR002532">
    <property type="entry name" value="Hanta_Gc_N"/>
</dbReference>
<name>A0A191KWE1_9VIRU</name>
<keyword evidence="19" id="KW-0812">Transmembrane</keyword>
<evidence type="ECO:0000256" key="6">
    <source>
        <dbReference type="ARBA" id="ARBA00022581"/>
    </source>
</evidence>
<evidence type="ECO:0000256" key="19">
    <source>
        <dbReference type="SAM" id="Phobius"/>
    </source>
</evidence>
<keyword evidence="5" id="KW-1170">Fusion of virus membrane with host endosomal membrane</keyword>
<evidence type="ECO:0000256" key="14">
    <source>
        <dbReference type="ARBA" id="ARBA00023180"/>
    </source>
</evidence>
<feature type="compositionally biased region" description="Polar residues" evidence="18">
    <location>
        <begin position="86"/>
        <end position="120"/>
    </location>
</feature>